<reference evidence="9" key="1">
    <citation type="submission" date="2018-03" db="EMBL/GenBank/DDBJ databases">
        <authorList>
            <person name="Dailey F.E."/>
        </authorList>
    </citation>
    <scope>NUCLEOTIDE SEQUENCE</scope>
    <source>
        <strain evidence="9">CW7</strain>
    </source>
</reference>
<dbReference type="OrthoDB" id="9814548at2"/>
<feature type="signal peptide" evidence="7">
    <location>
        <begin position="1"/>
        <end position="30"/>
    </location>
</feature>
<dbReference type="AlphaFoldDB" id="A0A1N6XL94"/>
<keyword evidence="7" id="KW-0732">Signal</keyword>
<dbReference type="Pfam" id="PF00254">
    <property type="entry name" value="FKBP_C"/>
    <property type="match status" value="1"/>
</dbReference>
<evidence type="ECO:0000256" key="7">
    <source>
        <dbReference type="SAM" id="SignalP"/>
    </source>
</evidence>
<dbReference type="Proteomes" id="UP000240506">
    <property type="component" value="Unassembled WGS sequence"/>
</dbReference>
<evidence type="ECO:0000313" key="11">
    <source>
        <dbReference type="Proteomes" id="UP000240506"/>
    </source>
</evidence>
<keyword evidence="4 5" id="KW-0413">Isomerase</keyword>
<dbReference type="PROSITE" id="PS50059">
    <property type="entry name" value="FKBP_PPIASE"/>
    <property type="match status" value="1"/>
</dbReference>
<dbReference type="Gene3D" id="1.10.287.460">
    <property type="entry name" value="Peptidyl-prolyl cis-trans isomerase, FKBP-type, N-terminal domain"/>
    <property type="match status" value="1"/>
</dbReference>
<reference evidence="9 11" key="2">
    <citation type="submission" date="2018-04" db="EMBL/GenBank/DDBJ databases">
        <title>Genomic sequence of a freshwater isolate of Shewanella morhuae.</title>
        <authorList>
            <person name="Castillo D.E."/>
            <person name="Gram L."/>
        </authorList>
    </citation>
    <scope>NUCLEOTIDE SEQUENCE [LARGE SCALE GENOMIC DNA]</scope>
    <source>
        <strain evidence="9 11">CW7</strain>
    </source>
</reference>
<dbReference type="Gene3D" id="3.10.50.40">
    <property type="match status" value="1"/>
</dbReference>
<proteinExistence type="inferred from homology"/>
<feature type="chain" id="PRO_5030032277" description="Peptidyl-prolyl cis-trans isomerase" evidence="7">
    <location>
        <begin position="31"/>
        <end position="260"/>
    </location>
</feature>
<sequence length="260" mass="28171">MKTRMPTSFIPKTVTVATCAALFISMASFAAPSLQTDADKTSYSMGASIGNYISGQVYNQVELGSAVNVDLVVQGFIDALKDKQQLTDEEVLTYLNQRAEELNAARTLVAEKQMVETKKAGAAFLAENQKKSGVKVTASGLQYEVLNQGSGNKPKAEDVVTVEYVGKLIDGTEFENTVGRKEPTRFALMSVIPGWEEGIKLMPKGAKYRFVIPASLAYGAESVGVIPPESTLVFDVELKNIETPSEMKEIKNKSMMPGHS</sequence>
<evidence type="ECO:0000256" key="5">
    <source>
        <dbReference type="PROSITE-ProRule" id="PRU00277"/>
    </source>
</evidence>
<evidence type="ECO:0000256" key="2">
    <source>
        <dbReference type="ARBA" id="ARBA00006577"/>
    </source>
</evidence>
<accession>A0A380B4R4</accession>
<feature type="domain" description="PPIase FKBP-type" evidence="8">
    <location>
        <begin position="157"/>
        <end position="242"/>
    </location>
</feature>
<dbReference type="Proteomes" id="UP000255061">
    <property type="component" value="Unassembled WGS sequence"/>
</dbReference>
<accession>A0A1N6XL94</accession>
<comment type="catalytic activity">
    <reaction evidence="1 5 6">
        <text>[protein]-peptidylproline (omega=180) = [protein]-peptidylproline (omega=0)</text>
        <dbReference type="Rhea" id="RHEA:16237"/>
        <dbReference type="Rhea" id="RHEA-COMP:10747"/>
        <dbReference type="Rhea" id="RHEA-COMP:10748"/>
        <dbReference type="ChEBI" id="CHEBI:83833"/>
        <dbReference type="ChEBI" id="CHEBI:83834"/>
        <dbReference type="EC" id="5.2.1.8"/>
    </reaction>
</comment>
<dbReference type="STRING" id="365591.SAMN05421840_107149"/>
<evidence type="ECO:0000313" key="9">
    <source>
        <dbReference type="EMBL" id="PTA49037.1"/>
    </source>
</evidence>
<dbReference type="EMBL" id="UGYV01000001">
    <property type="protein sequence ID" value="SUI92586.1"/>
    <property type="molecule type" value="Genomic_DNA"/>
</dbReference>
<evidence type="ECO:0000256" key="6">
    <source>
        <dbReference type="RuleBase" id="RU003915"/>
    </source>
</evidence>
<dbReference type="Pfam" id="PF01346">
    <property type="entry name" value="FKBP_N"/>
    <property type="match status" value="1"/>
</dbReference>
<dbReference type="InterPro" id="IPR001179">
    <property type="entry name" value="PPIase_FKBP_dom"/>
</dbReference>
<evidence type="ECO:0000256" key="1">
    <source>
        <dbReference type="ARBA" id="ARBA00000971"/>
    </source>
</evidence>
<comment type="similarity">
    <text evidence="2 6">Belongs to the FKBP-type PPIase family.</text>
</comment>
<organism evidence="10 12">
    <name type="scientific">Shewanella morhuae</name>
    <dbReference type="NCBI Taxonomy" id="365591"/>
    <lineage>
        <taxon>Bacteria</taxon>
        <taxon>Pseudomonadati</taxon>
        <taxon>Pseudomonadota</taxon>
        <taxon>Gammaproteobacteria</taxon>
        <taxon>Alteromonadales</taxon>
        <taxon>Shewanellaceae</taxon>
        <taxon>Shewanella</taxon>
    </lineage>
</organism>
<protein>
    <recommendedName>
        <fullName evidence="6">Peptidyl-prolyl cis-trans isomerase</fullName>
        <ecNumber evidence="6">5.2.1.8</ecNumber>
    </recommendedName>
</protein>
<dbReference type="RefSeq" id="WP_076499372.1">
    <property type="nucleotide sequence ID" value="NZ_BPFE01000031.1"/>
</dbReference>
<evidence type="ECO:0000313" key="10">
    <source>
        <dbReference type="EMBL" id="SUI92586.1"/>
    </source>
</evidence>
<dbReference type="SUPFAM" id="SSF54534">
    <property type="entry name" value="FKBP-like"/>
    <property type="match status" value="1"/>
</dbReference>
<keyword evidence="3 5" id="KW-0697">Rotamase</keyword>
<dbReference type="InterPro" id="IPR000774">
    <property type="entry name" value="PPIase_FKBP_N"/>
</dbReference>
<evidence type="ECO:0000256" key="3">
    <source>
        <dbReference type="ARBA" id="ARBA00023110"/>
    </source>
</evidence>
<dbReference type="PANTHER" id="PTHR43811:SF19">
    <property type="entry name" value="39 KDA FK506-BINDING NUCLEAR PROTEIN"/>
    <property type="match status" value="1"/>
</dbReference>
<keyword evidence="11" id="KW-1185">Reference proteome</keyword>
<name>A0A1N6XL94_9GAMM</name>
<dbReference type="EMBL" id="PYSG01000003">
    <property type="protein sequence ID" value="PTA49037.1"/>
    <property type="molecule type" value="Genomic_DNA"/>
</dbReference>
<evidence type="ECO:0000313" key="12">
    <source>
        <dbReference type="Proteomes" id="UP000255061"/>
    </source>
</evidence>
<gene>
    <name evidence="10" type="primary">mip</name>
    <name evidence="9" type="ORF">C9I43_18565</name>
    <name evidence="10" type="ORF">NCTC10736_03533</name>
</gene>
<reference evidence="10 12" key="3">
    <citation type="submission" date="2018-06" db="EMBL/GenBank/DDBJ databases">
        <authorList>
            <consortium name="Pathogen Informatics"/>
            <person name="Doyle S."/>
        </authorList>
    </citation>
    <scope>NUCLEOTIDE SEQUENCE [LARGE SCALE GENOMIC DNA]</scope>
    <source>
        <strain evidence="10 12">NCTC10736</strain>
    </source>
</reference>
<dbReference type="PANTHER" id="PTHR43811">
    <property type="entry name" value="FKBP-TYPE PEPTIDYL-PROLYL CIS-TRANS ISOMERASE FKPA"/>
    <property type="match status" value="1"/>
</dbReference>
<dbReference type="GO" id="GO:0003755">
    <property type="term" value="F:peptidyl-prolyl cis-trans isomerase activity"/>
    <property type="evidence" value="ECO:0007669"/>
    <property type="project" value="UniProtKB-UniRule"/>
</dbReference>
<evidence type="ECO:0000259" key="8">
    <source>
        <dbReference type="PROSITE" id="PS50059"/>
    </source>
</evidence>
<dbReference type="InterPro" id="IPR046357">
    <property type="entry name" value="PPIase_dom_sf"/>
</dbReference>
<evidence type="ECO:0000256" key="4">
    <source>
        <dbReference type="ARBA" id="ARBA00023235"/>
    </source>
</evidence>
<dbReference type="EC" id="5.2.1.8" evidence="6"/>
<dbReference type="InterPro" id="IPR036944">
    <property type="entry name" value="PPIase_FKBP_N_sf"/>
</dbReference>
<dbReference type="GO" id="GO:0006457">
    <property type="term" value="P:protein folding"/>
    <property type="evidence" value="ECO:0007669"/>
    <property type="project" value="InterPro"/>
</dbReference>